<evidence type="ECO:0000313" key="2">
    <source>
        <dbReference type="EMBL" id="RUS76399.1"/>
    </source>
</evidence>
<dbReference type="InterPro" id="IPR001304">
    <property type="entry name" value="C-type_lectin-like"/>
</dbReference>
<comment type="caution">
    <text evidence="2">The sequence shown here is derived from an EMBL/GenBank/DDBJ whole genome shotgun (WGS) entry which is preliminary data.</text>
</comment>
<sequence length="245" mass="27626">MKESVVELKMAPETDYLEIHHLTIAEPTRVSEVNNDPRCRKGRLSAPWTAHNKISCFVQCKSLFQERCRSVIYNSHTRACTPVHPKSLDDPTPPSSPGDVLYSQDDERHLTCDTAAGFQLYSLCGAAACIMPFSTGHTYENAKAQCSAMNSVIYMANTFERYALLEAISPEYSWARVIRSGNAWQSDDGGFLEPDFSSFMWSYGQPNNFEQGSEDCAARTYAVFLDKLHDWPCSAIFRFLCEQKS</sequence>
<dbReference type="EMBL" id="RQTK01000665">
    <property type="protein sequence ID" value="RUS76399.1"/>
    <property type="molecule type" value="Genomic_DNA"/>
</dbReference>
<organism evidence="2 3">
    <name type="scientific">Elysia chlorotica</name>
    <name type="common">Eastern emerald elysia</name>
    <name type="synonym">Sea slug</name>
    <dbReference type="NCBI Taxonomy" id="188477"/>
    <lineage>
        <taxon>Eukaryota</taxon>
        <taxon>Metazoa</taxon>
        <taxon>Spiralia</taxon>
        <taxon>Lophotrochozoa</taxon>
        <taxon>Mollusca</taxon>
        <taxon>Gastropoda</taxon>
        <taxon>Heterobranchia</taxon>
        <taxon>Euthyneura</taxon>
        <taxon>Panpulmonata</taxon>
        <taxon>Sacoglossa</taxon>
        <taxon>Placobranchoidea</taxon>
        <taxon>Plakobranchidae</taxon>
        <taxon>Elysia</taxon>
    </lineage>
</organism>
<keyword evidence="3" id="KW-1185">Reference proteome</keyword>
<reference evidence="2 3" key="1">
    <citation type="submission" date="2019-01" db="EMBL/GenBank/DDBJ databases">
        <title>A draft genome assembly of the solar-powered sea slug Elysia chlorotica.</title>
        <authorList>
            <person name="Cai H."/>
            <person name="Li Q."/>
            <person name="Fang X."/>
            <person name="Li J."/>
            <person name="Curtis N.E."/>
            <person name="Altenburger A."/>
            <person name="Shibata T."/>
            <person name="Feng M."/>
            <person name="Maeda T."/>
            <person name="Schwartz J.A."/>
            <person name="Shigenobu S."/>
            <person name="Lundholm N."/>
            <person name="Nishiyama T."/>
            <person name="Yang H."/>
            <person name="Hasebe M."/>
            <person name="Li S."/>
            <person name="Pierce S.K."/>
            <person name="Wang J."/>
        </authorList>
    </citation>
    <scope>NUCLEOTIDE SEQUENCE [LARGE SCALE GENOMIC DNA]</scope>
    <source>
        <strain evidence="2">EC2010</strain>
        <tissue evidence="2">Whole organism of an adult</tissue>
    </source>
</reference>
<dbReference type="Pfam" id="PF00059">
    <property type="entry name" value="Lectin_C"/>
    <property type="match status" value="1"/>
</dbReference>
<dbReference type="Proteomes" id="UP000271974">
    <property type="component" value="Unassembled WGS sequence"/>
</dbReference>
<dbReference type="Gene3D" id="3.10.100.10">
    <property type="entry name" value="Mannose-Binding Protein A, subunit A"/>
    <property type="match status" value="1"/>
</dbReference>
<protein>
    <recommendedName>
        <fullName evidence="1">C-type lectin domain-containing protein</fullName>
    </recommendedName>
</protein>
<dbReference type="InterPro" id="IPR016186">
    <property type="entry name" value="C-type_lectin-like/link_sf"/>
</dbReference>
<dbReference type="InterPro" id="IPR016187">
    <property type="entry name" value="CTDL_fold"/>
</dbReference>
<dbReference type="SUPFAM" id="SSF56436">
    <property type="entry name" value="C-type lectin-like"/>
    <property type="match status" value="1"/>
</dbReference>
<name>A0A433T481_ELYCH</name>
<gene>
    <name evidence="2" type="ORF">EGW08_015829</name>
</gene>
<dbReference type="CDD" id="cd00037">
    <property type="entry name" value="CLECT"/>
    <property type="match status" value="1"/>
</dbReference>
<accession>A0A433T481</accession>
<dbReference type="PROSITE" id="PS50041">
    <property type="entry name" value="C_TYPE_LECTIN_2"/>
    <property type="match status" value="1"/>
</dbReference>
<feature type="domain" description="C-type lectin" evidence="1">
    <location>
        <begin position="125"/>
        <end position="242"/>
    </location>
</feature>
<dbReference type="AlphaFoldDB" id="A0A433T481"/>
<dbReference type="OrthoDB" id="406096at2759"/>
<evidence type="ECO:0000313" key="3">
    <source>
        <dbReference type="Proteomes" id="UP000271974"/>
    </source>
</evidence>
<evidence type="ECO:0000259" key="1">
    <source>
        <dbReference type="PROSITE" id="PS50041"/>
    </source>
</evidence>
<proteinExistence type="predicted"/>